<protein>
    <recommendedName>
        <fullName evidence="5">Capsule polysaccharide biosynthesis protein</fullName>
    </recommendedName>
</protein>
<feature type="region of interest" description="Disordered" evidence="2">
    <location>
        <begin position="1"/>
        <end position="26"/>
    </location>
</feature>
<dbReference type="SUPFAM" id="SSF53448">
    <property type="entry name" value="Nucleotide-diphospho-sugar transferases"/>
    <property type="match status" value="1"/>
</dbReference>
<dbReference type="InterPro" id="IPR029044">
    <property type="entry name" value="Nucleotide-diphossugar_trans"/>
</dbReference>
<sequence>MSRFQPLSHHPSHQPQVLNRSSHSGTPASPHYHHLLRNVLAWYRRFSPLGWTIYVLDVVPNSPLNVSNFIDTASPSVVPAAFTHKTLDGHYAAQHTSDLIRYPFLLKYGGVYLDVGILQFGDLDWLWTKHITNPESSFDFAGFTMGDPPDLQIVNFALMSGANNPLVRRAHHIVLKVWEGKTNTTGAHKHPLVSHVPLMRVPQEVVVDHEGHGKMVINDEVMTDYAVQIQCMGSAQGWLDEEDNWDGPKYVREKCWLLSMMTGAFPHEQMTNWSGQRQFDLLKLPIPKTGEKESEDQALARQIVEKLVADSWCLKLGHGFSAKLFGGDTLGMLWRKHDGSDCEDETYAGWLRWAEINCRQQHVIGPMKVPVYEPTMRGKLLP</sequence>
<evidence type="ECO:0000256" key="1">
    <source>
        <dbReference type="ARBA" id="ARBA00009003"/>
    </source>
</evidence>
<gene>
    <name evidence="3" type="ORF">N0V83_001372</name>
</gene>
<dbReference type="GO" id="GO:1901135">
    <property type="term" value="P:carbohydrate derivative metabolic process"/>
    <property type="evidence" value="ECO:0007669"/>
    <property type="project" value="UniProtKB-ARBA"/>
</dbReference>
<comment type="similarity">
    <text evidence="1">Belongs to the glycosyltransferase 32 family.</text>
</comment>
<dbReference type="Proteomes" id="UP001140560">
    <property type="component" value="Unassembled WGS sequence"/>
</dbReference>
<dbReference type="InterPro" id="IPR007577">
    <property type="entry name" value="GlycoTrfase_DXD_sugar-bd_CS"/>
</dbReference>
<comment type="caution">
    <text evidence="3">The sequence shown here is derived from an EMBL/GenBank/DDBJ whole genome shotgun (WGS) entry which is preliminary data.</text>
</comment>
<dbReference type="Pfam" id="PF04488">
    <property type="entry name" value="Gly_transf_sug"/>
    <property type="match status" value="1"/>
</dbReference>
<dbReference type="OrthoDB" id="409543at2759"/>
<organism evidence="3 4">
    <name type="scientific">Neocucurbitaria cava</name>
    <dbReference type="NCBI Taxonomy" id="798079"/>
    <lineage>
        <taxon>Eukaryota</taxon>
        <taxon>Fungi</taxon>
        <taxon>Dikarya</taxon>
        <taxon>Ascomycota</taxon>
        <taxon>Pezizomycotina</taxon>
        <taxon>Dothideomycetes</taxon>
        <taxon>Pleosporomycetidae</taxon>
        <taxon>Pleosporales</taxon>
        <taxon>Pleosporineae</taxon>
        <taxon>Cucurbitariaceae</taxon>
        <taxon>Neocucurbitaria</taxon>
    </lineage>
</organism>
<evidence type="ECO:0000256" key="2">
    <source>
        <dbReference type="SAM" id="MobiDB-lite"/>
    </source>
</evidence>
<evidence type="ECO:0008006" key="5">
    <source>
        <dbReference type="Google" id="ProtNLM"/>
    </source>
</evidence>
<dbReference type="EMBL" id="JAPEUY010000002">
    <property type="protein sequence ID" value="KAJ4376091.1"/>
    <property type="molecule type" value="Genomic_DNA"/>
</dbReference>
<proteinExistence type="inferred from homology"/>
<evidence type="ECO:0000313" key="3">
    <source>
        <dbReference type="EMBL" id="KAJ4376091.1"/>
    </source>
</evidence>
<keyword evidence="4" id="KW-1185">Reference proteome</keyword>
<feature type="compositionally biased region" description="Polar residues" evidence="2">
    <location>
        <begin position="13"/>
        <end position="26"/>
    </location>
</feature>
<dbReference type="Gene3D" id="3.90.550.20">
    <property type="match status" value="1"/>
</dbReference>
<accession>A0A9W8YES8</accession>
<evidence type="ECO:0000313" key="4">
    <source>
        <dbReference type="Proteomes" id="UP001140560"/>
    </source>
</evidence>
<name>A0A9W8YES8_9PLEO</name>
<reference evidence="3" key="1">
    <citation type="submission" date="2022-10" db="EMBL/GenBank/DDBJ databases">
        <title>Tapping the CABI collections for fungal endophytes: first genome assemblies for Collariella, Neodidymelliopsis, Ascochyta clinopodiicola, Didymella pomorum, Didymosphaeria variabile, Neocosmospora piperis and Neocucurbitaria cava.</title>
        <authorList>
            <person name="Hill R."/>
        </authorList>
    </citation>
    <scope>NUCLEOTIDE SEQUENCE</scope>
    <source>
        <strain evidence="3">IMI 356814</strain>
    </source>
</reference>
<dbReference type="AlphaFoldDB" id="A0A9W8YES8"/>